<dbReference type="InterPro" id="IPR036691">
    <property type="entry name" value="Endo/exonu/phosph_ase_sf"/>
</dbReference>
<dbReference type="Pfam" id="PF13489">
    <property type="entry name" value="Methyltransf_23"/>
    <property type="match status" value="1"/>
</dbReference>
<feature type="domain" description="Endonuclease/exonuclease/phosphatase" evidence="1">
    <location>
        <begin position="4"/>
        <end position="179"/>
    </location>
</feature>
<evidence type="ECO:0000313" key="2">
    <source>
        <dbReference type="EMBL" id="OGB73490.1"/>
    </source>
</evidence>
<evidence type="ECO:0000259" key="1">
    <source>
        <dbReference type="Pfam" id="PF03372"/>
    </source>
</evidence>
<organism evidence="2 3">
    <name type="scientific">candidate division Kazan bacterium RIFCSPLOWO2_01_FULL_45_19</name>
    <dbReference type="NCBI Taxonomy" id="1798538"/>
    <lineage>
        <taxon>Bacteria</taxon>
        <taxon>Bacteria division Kazan-3B-28</taxon>
    </lineage>
</organism>
<dbReference type="Gene3D" id="3.60.10.10">
    <property type="entry name" value="Endonuclease/exonuclease/phosphatase"/>
    <property type="match status" value="1"/>
</dbReference>
<dbReference type="InterPro" id="IPR005135">
    <property type="entry name" value="Endo/exonuclease/phosphatase"/>
</dbReference>
<dbReference type="GO" id="GO:0003824">
    <property type="term" value="F:catalytic activity"/>
    <property type="evidence" value="ECO:0007669"/>
    <property type="project" value="InterPro"/>
</dbReference>
<dbReference type="Gene3D" id="3.40.50.150">
    <property type="entry name" value="Vaccinia Virus protein VP39"/>
    <property type="match status" value="1"/>
</dbReference>
<dbReference type="Pfam" id="PF03372">
    <property type="entry name" value="Exo_endo_phos"/>
    <property type="match status" value="1"/>
</dbReference>
<dbReference type="InterPro" id="IPR029063">
    <property type="entry name" value="SAM-dependent_MTases_sf"/>
</dbReference>
<dbReference type="EMBL" id="METD01000001">
    <property type="protein sequence ID" value="OGB73490.1"/>
    <property type="molecule type" value="Genomic_DNA"/>
</dbReference>
<comment type="caution">
    <text evidence="2">The sequence shown here is derived from an EMBL/GenBank/DDBJ whole genome shotgun (WGS) entry which is preliminary data.</text>
</comment>
<evidence type="ECO:0000313" key="3">
    <source>
        <dbReference type="Proteomes" id="UP000178085"/>
    </source>
</evidence>
<dbReference type="Proteomes" id="UP000178085">
    <property type="component" value="Unassembled WGS sequence"/>
</dbReference>
<sequence>MGNPVAKSEFLEWLGGINPDVLLVQEPSKQPSNEVLHIPGMSLLVSNTNLAIWLNSGSNGRVELNLPYVQKIVFQGVPLFNVYLDAYTCAKRAEQLQELKRLNNEPAFLMGDFNLAPLPEDGLVGTNISNFNSELDRGSFQELISSRAYSDAGHGKGFTIKRNRLNQEICFRCDLTLVDPVFILQTTFQYDHTVREGEHRFTDHSAQVLNFVEKSVASYKTAIPRKIASPFAHWVTDTLVTTQGIKSILDYGCGYGRDVEHYRKSGLVADGFDPHIPFGWGKLPDSKYDLVTLIFVLNVLPTMAERLKVLKQAAEYLNPAGKLLVVTRSLKAIESEVAKKHWQTHNDGYWSHPGKQTFQKGITPEEVSGLAGQLGLHSTPRTLQYKTDLQTTAVLLQKS</sequence>
<reference evidence="2 3" key="1">
    <citation type="journal article" date="2016" name="Nat. Commun.">
        <title>Thousands of microbial genomes shed light on interconnected biogeochemical processes in an aquifer system.</title>
        <authorList>
            <person name="Anantharaman K."/>
            <person name="Brown C.T."/>
            <person name="Hug L.A."/>
            <person name="Sharon I."/>
            <person name="Castelle C.J."/>
            <person name="Probst A.J."/>
            <person name="Thomas B.C."/>
            <person name="Singh A."/>
            <person name="Wilkins M.J."/>
            <person name="Karaoz U."/>
            <person name="Brodie E.L."/>
            <person name="Williams K.H."/>
            <person name="Hubbard S.S."/>
            <person name="Banfield J.F."/>
        </authorList>
    </citation>
    <scope>NUCLEOTIDE SEQUENCE [LARGE SCALE GENOMIC DNA]</scope>
</reference>
<proteinExistence type="predicted"/>
<name>A0A1F4NPZ9_UNCK3</name>
<accession>A0A1F4NPZ9</accession>
<protein>
    <recommendedName>
        <fullName evidence="1">Endonuclease/exonuclease/phosphatase domain-containing protein</fullName>
    </recommendedName>
</protein>
<dbReference type="SUPFAM" id="SSF53335">
    <property type="entry name" value="S-adenosyl-L-methionine-dependent methyltransferases"/>
    <property type="match status" value="1"/>
</dbReference>
<gene>
    <name evidence="2" type="ORF">A3K51_01360</name>
</gene>
<dbReference type="SUPFAM" id="SSF56219">
    <property type="entry name" value="DNase I-like"/>
    <property type="match status" value="1"/>
</dbReference>
<dbReference type="AlphaFoldDB" id="A0A1F4NPZ9"/>